<keyword evidence="5 10" id="KW-0378">Hydrolase</keyword>
<dbReference type="OrthoDB" id="187139at2759"/>
<evidence type="ECO:0000256" key="4">
    <source>
        <dbReference type="ARBA" id="ARBA00022729"/>
    </source>
</evidence>
<keyword evidence="12" id="KW-1185">Reference proteome</keyword>
<evidence type="ECO:0000256" key="3">
    <source>
        <dbReference type="ARBA" id="ARBA00022525"/>
    </source>
</evidence>
<organism evidence="11 12">
    <name type="scientific">Calycina marina</name>
    <dbReference type="NCBI Taxonomy" id="1763456"/>
    <lineage>
        <taxon>Eukaryota</taxon>
        <taxon>Fungi</taxon>
        <taxon>Dikarya</taxon>
        <taxon>Ascomycota</taxon>
        <taxon>Pezizomycotina</taxon>
        <taxon>Leotiomycetes</taxon>
        <taxon>Helotiales</taxon>
        <taxon>Pezizellaceae</taxon>
        <taxon>Calycina</taxon>
    </lineage>
</organism>
<comment type="similarity">
    <text evidence="2 10">Belongs to the glycosyl hydrolase 28 family.</text>
</comment>
<dbReference type="Proteomes" id="UP000887226">
    <property type="component" value="Unassembled WGS sequence"/>
</dbReference>
<dbReference type="InterPro" id="IPR000743">
    <property type="entry name" value="Glyco_hydro_28"/>
</dbReference>
<dbReference type="EMBL" id="MU253858">
    <property type="protein sequence ID" value="KAG9245227.1"/>
    <property type="molecule type" value="Genomic_DNA"/>
</dbReference>
<dbReference type="SUPFAM" id="SSF51126">
    <property type="entry name" value="Pectin lyase-like"/>
    <property type="match status" value="1"/>
</dbReference>
<feature type="non-terminal residue" evidence="11">
    <location>
        <position position="125"/>
    </location>
</feature>
<accession>A0A9P7Z4J4</accession>
<dbReference type="PANTHER" id="PTHR31736">
    <property type="match status" value="1"/>
</dbReference>
<dbReference type="Gene3D" id="2.160.20.10">
    <property type="entry name" value="Single-stranded right-handed beta-helix, Pectin lyase-like"/>
    <property type="match status" value="1"/>
</dbReference>
<protein>
    <submittedName>
        <fullName evidence="11">Pectin lyase fold/virulence factor</fullName>
    </submittedName>
</protein>
<feature type="non-terminal residue" evidence="11">
    <location>
        <position position="1"/>
    </location>
</feature>
<keyword evidence="11" id="KW-0456">Lyase</keyword>
<proteinExistence type="inferred from homology"/>
<evidence type="ECO:0000256" key="8">
    <source>
        <dbReference type="ARBA" id="ARBA00023295"/>
    </source>
</evidence>
<dbReference type="GO" id="GO:0004650">
    <property type="term" value="F:polygalacturonase activity"/>
    <property type="evidence" value="ECO:0007669"/>
    <property type="project" value="InterPro"/>
</dbReference>
<evidence type="ECO:0000256" key="2">
    <source>
        <dbReference type="ARBA" id="ARBA00008834"/>
    </source>
</evidence>
<keyword evidence="8 10" id="KW-0326">Glycosidase</keyword>
<comment type="caution">
    <text evidence="11">The sequence shown here is derived from an EMBL/GenBank/DDBJ whole genome shotgun (WGS) entry which is preliminary data.</text>
</comment>
<dbReference type="InterPro" id="IPR012334">
    <property type="entry name" value="Pectin_lyas_fold"/>
</dbReference>
<dbReference type="PANTHER" id="PTHR31736:SF19">
    <property type="entry name" value="PECTIN LYASE SUPERFAMILY PROTEIN-RELATED"/>
    <property type="match status" value="1"/>
</dbReference>
<dbReference type="InterPro" id="IPR011050">
    <property type="entry name" value="Pectin_lyase_fold/virulence"/>
</dbReference>
<gene>
    <name evidence="11" type="ORF">BJ878DRAFT_404647</name>
</gene>
<name>A0A9P7Z4J4_9HELO</name>
<dbReference type="GO" id="GO:0005576">
    <property type="term" value="C:extracellular region"/>
    <property type="evidence" value="ECO:0007669"/>
    <property type="project" value="UniProtKB-SubCell"/>
</dbReference>
<evidence type="ECO:0000313" key="11">
    <source>
        <dbReference type="EMBL" id="KAG9245227.1"/>
    </source>
</evidence>
<keyword evidence="3" id="KW-0964">Secreted</keyword>
<evidence type="ECO:0000256" key="7">
    <source>
        <dbReference type="ARBA" id="ARBA00023180"/>
    </source>
</evidence>
<keyword evidence="7" id="KW-0325">Glycoprotein</keyword>
<keyword evidence="9" id="KW-0961">Cell wall biogenesis/degradation</keyword>
<comment type="subcellular location">
    <subcellularLocation>
        <location evidence="1">Secreted</location>
    </subcellularLocation>
</comment>
<dbReference type="Pfam" id="PF00295">
    <property type="entry name" value="Glyco_hydro_28"/>
    <property type="match status" value="1"/>
</dbReference>
<keyword evidence="4" id="KW-0732">Signal</keyword>
<evidence type="ECO:0000256" key="1">
    <source>
        <dbReference type="ARBA" id="ARBA00004613"/>
    </source>
</evidence>
<evidence type="ECO:0000256" key="10">
    <source>
        <dbReference type="RuleBase" id="RU361169"/>
    </source>
</evidence>
<dbReference type="GO" id="GO:0071555">
    <property type="term" value="P:cell wall organization"/>
    <property type="evidence" value="ECO:0007669"/>
    <property type="project" value="UniProtKB-KW"/>
</dbReference>
<reference evidence="11" key="1">
    <citation type="journal article" date="2021" name="IMA Fungus">
        <title>Genomic characterization of three marine fungi, including Emericellopsis atlantica sp. nov. with signatures of a generalist lifestyle and marine biomass degradation.</title>
        <authorList>
            <person name="Hagestad O.C."/>
            <person name="Hou L."/>
            <person name="Andersen J.H."/>
            <person name="Hansen E.H."/>
            <person name="Altermark B."/>
            <person name="Li C."/>
            <person name="Kuhnert E."/>
            <person name="Cox R.J."/>
            <person name="Crous P.W."/>
            <person name="Spatafora J.W."/>
            <person name="Lail K."/>
            <person name="Amirebrahimi M."/>
            <person name="Lipzen A."/>
            <person name="Pangilinan J."/>
            <person name="Andreopoulos W."/>
            <person name="Hayes R.D."/>
            <person name="Ng V."/>
            <person name="Grigoriev I.V."/>
            <person name="Jackson S.A."/>
            <person name="Sutton T.D.S."/>
            <person name="Dobson A.D.W."/>
            <person name="Rama T."/>
        </authorList>
    </citation>
    <scope>NUCLEOTIDE SEQUENCE</scope>
    <source>
        <strain evidence="11">TRa3180A</strain>
    </source>
</reference>
<dbReference type="GO" id="GO:0046576">
    <property type="term" value="F:rhamnogalacturonan alpha-L-rhamnopyranosyl-(1-&gt;4)-alpha-D-galactopyranosyluronide lyase activity"/>
    <property type="evidence" value="ECO:0007669"/>
    <property type="project" value="UniProtKB-ARBA"/>
</dbReference>
<dbReference type="GO" id="GO:0005975">
    <property type="term" value="P:carbohydrate metabolic process"/>
    <property type="evidence" value="ECO:0007669"/>
    <property type="project" value="InterPro"/>
</dbReference>
<dbReference type="AlphaFoldDB" id="A0A9P7Z4J4"/>
<evidence type="ECO:0000256" key="6">
    <source>
        <dbReference type="ARBA" id="ARBA00023157"/>
    </source>
</evidence>
<evidence type="ECO:0000256" key="9">
    <source>
        <dbReference type="ARBA" id="ARBA00023316"/>
    </source>
</evidence>
<sequence>FSSNCLGAINGQGYITRVTGSGRNARLFRFITCMDIYFDDIILVDSPTFHLVFNDVANMRACHITIRGPNMGGTDGFDSIFDNNYLRHSEVTNRDRCISVKSPSQNVLIEDVYCNQSGGMSIGSL</sequence>
<evidence type="ECO:0000256" key="5">
    <source>
        <dbReference type="ARBA" id="ARBA00022801"/>
    </source>
</evidence>
<evidence type="ECO:0000313" key="12">
    <source>
        <dbReference type="Proteomes" id="UP000887226"/>
    </source>
</evidence>
<keyword evidence="6" id="KW-1015">Disulfide bond</keyword>